<evidence type="ECO:0000313" key="4">
    <source>
        <dbReference type="Proteomes" id="UP000034894"/>
    </source>
</evidence>
<name>A0A0G1DJF5_9BACT</name>
<proteinExistence type="predicted"/>
<comment type="caution">
    <text evidence="3">The sequence shown here is derived from an EMBL/GenBank/DDBJ whole genome shotgun (WGS) entry which is preliminary data.</text>
</comment>
<feature type="domain" description="Glycosyl hydrolase family 98 putative carbohydrate-binding module" evidence="2">
    <location>
        <begin position="446"/>
        <end position="592"/>
    </location>
</feature>
<dbReference type="SUPFAM" id="SSF49785">
    <property type="entry name" value="Galactose-binding domain-like"/>
    <property type="match status" value="1"/>
</dbReference>
<feature type="transmembrane region" description="Helical" evidence="1">
    <location>
        <begin position="192"/>
        <end position="210"/>
    </location>
</feature>
<dbReference type="SMART" id="SM00776">
    <property type="entry name" value="NPCBM"/>
    <property type="match status" value="1"/>
</dbReference>
<gene>
    <name evidence="3" type="ORF">UV73_C0005G0051</name>
</gene>
<reference evidence="3 4" key="1">
    <citation type="journal article" date="2015" name="Nature">
        <title>rRNA introns, odd ribosomes, and small enigmatic genomes across a large radiation of phyla.</title>
        <authorList>
            <person name="Brown C.T."/>
            <person name="Hug L.A."/>
            <person name="Thomas B.C."/>
            <person name="Sharon I."/>
            <person name="Castelle C.J."/>
            <person name="Singh A."/>
            <person name="Wilkins M.J."/>
            <person name="Williams K.H."/>
            <person name="Banfield J.F."/>
        </authorList>
    </citation>
    <scope>NUCLEOTIDE SEQUENCE [LARGE SCALE GENOMIC DNA]</scope>
</reference>
<feature type="transmembrane region" description="Helical" evidence="1">
    <location>
        <begin position="217"/>
        <end position="234"/>
    </location>
</feature>
<feature type="transmembrane region" description="Helical" evidence="1">
    <location>
        <begin position="336"/>
        <end position="351"/>
    </location>
</feature>
<feature type="transmembrane region" description="Helical" evidence="1">
    <location>
        <begin position="289"/>
        <end position="307"/>
    </location>
</feature>
<evidence type="ECO:0000256" key="1">
    <source>
        <dbReference type="SAM" id="Phobius"/>
    </source>
</evidence>
<feature type="transmembrane region" description="Helical" evidence="1">
    <location>
        <begin position="400"/>
        <end position="418"/>
    </location>
</feature>
<feature type="transmembrane region" description="Helical" evidence="1">
    <location>
        <begin position="44"/>
        <end position="67"/>
    </location>
</feature>
<sequence>MKTAFIFVLFTGLVIRLILVGNPGFEADISFWKSWSLAAIDHGIVWTAFNTNINYPPGFIYVLYLMGKLYSLLGDPHDYWTFWRVNNFSFLLASKSIAITADCVIAAMLYWFLKQKDKLVSLGVDQHLLTRNLPLIIATVFFLNPVVIIDSAVWGQVESLGLLFTLTAMLLLFYKRPLLATLIFAIGPQVKLQNIIFIPIFFIFVFRYYNLKTVIKSLAIFLTVFLLIILPFVIQGKTDQVLNLLTVNSDYFPWMSLNAHNLWWIVSKGAGMTTTDKVTVLGIMNAKKVGLYLFSAGYLIACLLTFLRPTARNFIMSLTFAIFSFFLLSTQSHERYSYPVAVLLLFLYPFLEKKFKKYFWILYSLFCLNIFFNIHAGLVINYPQNGLGFLTAVTNQTTTILNSYLSLILYLMMLPLVISQLSYLYILAAAAAFLLLIIASHLSYIAGGKMSLTSFKPIMIQQDYGSLQVNRSVNSFEGWKKWSRLSSSYFYYRKGFGTHANSNLVFDLNRKFSKLSTDYGIDTEAPTQATAVFQIYGDGKLLFESNKMGRFDFPQHIEVSISGIRYIGLKVTDAGDGINGDHADWFNPVLYK</sequence>
<dbReference type="Proteomes" id="UP000034894">
    <property type="component" value="Unassembled WGS sequence"/>
</dbReference>
<dbReference type="EMBL" id="LCFP01000005">
    <property type="protein sequence ID" value="KKS97774.1"/>
    <property type="molecule type" value="Genomic_DNA"/>
</dbReference>
<evidence type="ECO:0000259" key="2">
    <source>
        <dbReference type="SMART" id="SM00776"/>
    </source>
</evidence>
<dbReference type="STRING" id="1618443.UV73_C0005G0051"/>
<dbReference type="Pfam" id="PF08305">
    <property type="entry name" value="NPCBM"/>
    <property type="match status" value="1"/>
</dbReference>
<feature type="transmembrane region" description="Helical" evidence="1">
    <location>
        <begin position="160"/>
        <end position="186"/>
    </location>
</feature>
<dbReference type="InterPro" id="IPR008979">
    <property type="entry name" value="Galactose-bd-like_sf"/>
</dbReference>
<feature type="transmembrane region" description="Helical" evidence="1">
    <location>
        <begin position="358"/>
        <end position="380"/>
    </location>
</feature>
<organism evidence="3 4">
    <name type="scientific">Candidatus Gottesmanbacteria bacterium GW2011_GWA2_43_14</name>
    <dbReference type="NCBI Taxonomy" id="1618443"/>
    <lineage>
        <taxon>Bacteria</taxon>
        <taxon>Candidatus Gottesmaniibacteriota</taxon>
    </lineage>
</organism>
<keyword evidence="1" id="KW-1133">Transmembrane helix</keyword>
<dbReference type="Gene3D" id="2.60.120.1060">
    <property type="entry name" value="NPCBM/NEW2 domain"/>
    <property type="match status" value="1"/>
</dbReference>
<keyword evidence="1" id="KW-0472">Membrane</keyword>
<keyword evidence="1" id="KW-0812">Transmembrane</keyword>
<dbReference type="AlphaFoldDB" id="A0A0G1DJF5"/>
<feature type="transmembrane region" description="Helical" evidence="1">
    <location>
        <begin position="88"/>
        <end position="113"/>
    </location>
</feature>
<dbReference type="InterPro" id="IPR038637">
    <property type="entry name" value="NPCBM_sf"/>
</dbReference>
<dbReference type="InterPro" id="IPR013222">
    <property type="entry name" value="Glyco_hyd_98_carb-bd"/>
</dbReference>
<protein>
    <recommendedName>
        <fullName evidence="2">Glycosyl hydrolase family 98 putative carbohydrate-binding module domain-containing protein</fullName>
    </recommendedName>
</protein>
<feature type="transmembrane region" description="Helical" evidence="1">
    <location>
        <begin position="314"/>
        <end position="330"/>
    </location>
</feature>
<evidence type="ECO:0000313" key="3">
    <source>
        <dbReference type="EMBL" id="KKS97774.1"/>
    </source>
</evidence>
<feature type="transmembrane region" description="Helical" evidence="1">
    <location>
        <begin position="425"/>
        <end position="446"/>
    </location>
</feature>
<accession>A0A0G1DJF5</accession>
<feature type="transmembrane region" description="Helical" evidence="1">
    <location>
        <begin position="133"/>
        <end position="153"/>
    </location>
</feature>